<dbReference type="STRING" id="35752.SAMN05421541_101528"/>
<dbReference type="OrthoDB" id="9794834at2"/>
<dbReference type="PANTHER" id="PTHR43236">
    <property type="entry name" value="ANTITOXIN HIGA1"/>
    <property type="match status" value="1"/>
</dbReference>
<dbReference type="AlphaFoldDB" id="A0A1I2A6A6"/>
<dbReference type="PANTHER" id="PTHR43236:SF2">
    <property type="entry name" value="BLL0069 PROTEIN"/>
    <property type="match status" value="1"/>
</dbReference>
<evidence type="ECO:0000259" key="1">
    <source>
        <dbReference type="Pfam" id="PF06114"/>
    </source>
</evidence>
<evidence type="ECO:0000313" key="3">
    <source>
        <dbReference type="Proteomes" id="UP000199645"/>
    </source>
</evidence>
<proteinExistence type="predicted"/>
<evidence type="ECO:0000313" key="2">
    <source>
        <dbReference type="EMBL" id="SFE39327.1"/>
    </source>
</evidence>
<dbReference type="RefSeq" id="WP_093609474.1">
    <property type="nucleotide sequence ID" value="NZ_BOMT01000010.1"/>
</dbReference>
<dbReference type="Proteomes" id="UP000199645">
    <property type="component" value="Unassembled WGS sequence"/>
</dbReference>
<dbReference type="InterPro" id="IPR052345">
    <property type="entry name" value="Rad_response_metalloprotease"/>
</dbReference>
<dbReference type="EMBL" id="FONV01000001">
    <property type="protein sequence ID" value="SFE39327.1"/>
    <property type="molecule type" value="Genomic_DNA"/>
</dbReference>
<gene>
    <name evidence="2" type="ORF">SAMN05421541_101528</name>
</gene>
<dbReference type="Gene3D" id="1.10.10.2910">
    <property type="match status" value="1"/>
</dbReference>
<dbReference type="InterPro" id="IPR010359">
    <property type="entry name" value="IrrE_HExxH"/>
</dbReference>
<name>A0A1I2A6A6_9ACTN</name>
<accession>A0A1I2A6A6</accession>
<sequence>MTLKRHAARLAATVPAKIREELAIEPADALVRHFGMRIVPLDQLRDSRGAGGWCDGVSLTNDRVICFAPSPNSRRQNFTLLHELGHFLANEDDDVLDWLADKNNPASDLERLCDTVAAQILLPESTTTQVLGGRQPAPEHLRQLYSASMASEEVCAIALAGRLRTRGAVVLIRRRTASVAFAASTGWPPLLVPRGLEVPQHHPLRELGIRQRWSGWTTSDLRLGIAEPFLEMTIPNLMRTWAQAGPNRTTAILMDTREDDGPELPKSADNRITSHRQVGHIFPCNHCGHGLNPNTYPCEDCRIPPCWQCGHCRCR</sequence>
<feature type="domain" description="IrrE N-terminal-like" evidence="1">
    <location>
        <begin position="55"/>
        <end position="149"/>
    </location>
</feature>
<protein>
    <recommendedName>
        <fullName evidence="1">IrrE N-terminal-like domain-containing protein</fullName>
    </recommendedName>
</protein>
<dbReference type="Pfam" id="PF06114">
    <property type="entry name" value="Peptidase_M78"/>
    <property type="match status" value="1"/>
</dbReference>
<organism evidence="2 3">
    <name type="scientific">Actinoplanes philippinensis</name>
    <dbReference type="NCBI Taxonomy" id="35752"/>
    <lineage>
        <taxon>Bacteria</taxon>
        <taxon>Bacillati</taxon>
        <taxon>Actinomycetota</taxon>
        <taxon>Actinomycetes</taxon>
        <taxon>Micromonosporales</taxon>
        <taxon>Micromonosporaceae</taxon>
        <taxon>Actinoplanes</taxon>
    </lineage>
</organism>
<reference evidence="2 3" key="1">
    <citation type="submission" date="2016-10" db="EMBL/GenBank/DDBJ databases">
        <authorList>
            <person name="de Groot N.N."/>
        </authorList>
    </citation>
    <scope>NUCLEOTIDE SEQUENCE [LARGE SCALE GENOMIC DNA]</scope>
    <source>
        <strain evidence="2 3">DSM 43019</strain>
    </source>
</reference>
<keyword evidence="3" id="KW-1185">Reference proteome</keyword>